<dbReference type="RefSeq" id="WP_086719300.1">
    <property type="nucleotide sequence ID" value="NZ_BLAG01000004.1"/>
</dbReference>
<dbReference type="EMBL" id="BLAG01000004">
    <property type="protein sequence ID" value="GES27885.1"/>
    <property type="molecule type" value="Genomic_DNA"/>
</dbReference>
<keyword evidence="2" id="KW-1185">Reference proteome</keyword>
<sequence length="90" mass="10004">MTKTTSIKASTWVRVFAGFYKRIGSDGATVLAEISRDDNGTWSYMVKPFGKAGLAWQVTGFGTLTEAKRMAEVGYRSYLREHTAMNVRSS</sequence>
<accession>A0A5J4LCT1</accession>
<evidence type="ECO:0000313" key="2">
    <source>
        <dbReference type="Proteomes" id="UP000325598"/>
    </source>
</evidence>
<protein>
    <submittedName>
        <fullName evidence="1">Uncharacterized protein</fullName>
    </submittedName>
</protein>
<proteinExistence type="predicted"/>
<name>A0A5J4LCT1_9ACTN</name>
<comment type="caution">
    <text evidence="1">The sequence shown here is derived from an EMBL/GenBank/DDBJ whole genome shotgun (WGS) entry which is preliminary data.</text>
</comment>
<dbReference type="AlphaFoldDB" id="A0A5J4LCT1"/>
<organism evidence="1 2">
    <name type="scientific">Streptomyces angustmyceticus</name>
    <dbReference type="NCBI Taxonomy" id="285578"/>
    <lineage>
        <taxon>Bacteria</taxon>
        <taxon>Bacillati</taxon>
        <taxon>Actinomycetota</taxon>
        <taxon>Actinomycetes</taxon>
        <taxon>Kitasatosporales</taxon>
        <taxon>Streptomycetaceae</taxon>
        <taxon>Streptomyces</taxon>
    </lineage>
</organism>
<dbReference type="Proteomes" id="UP000325598">
    <property type="component" value="Unassembled WGS sequence"/>
</dbReference>
<gene>
    <name evidence="1" type="ORF">San01_03720</name>
</gene>
<dbReference type="OrthoDB" id="9899389at2"/>
<evidence type="ECO:0000313" key="1">
    <source>
        <dbReference type="EMBL" id="GES27885.1"/>
    </source>
</evidence>
<reference evidence="1 2" key="1">
    <citation type="submission" date="2019-10" db="EMBL/GenBank/DDBJ databases">
        <title>Whole genome shotgun sequence of Streptomyces angustmyceticus NBRC 3934.</title>
        <authorList>
            <person name="Hosoyama A."/>
            <person name="Ichikawa N."/>
            <person name="Kimura A."/>
            <person name="Kitahashi Y."/>
            <person name="Komaki H."/>
            <person name="Uohara A."/>
        </authorList>
    </citation>
    <scope>NUCLEOTIDE SEQUENCE [LARGE SCALE GENOMIC DNA]</scope>
    <source>
        <strain evidence="1 2">NBRC 3934</strain>
    </source>
</reference>
<dbReference type="GeneID" id="96749719"/>